<comment type="caution">
    <text evidence="2">The sequence shown here is derived from an EMBL/GenBank/DDBJ whole genome shotgun (WGS) entry which is preliminary data.</text>
</comment>
<sequence>MINLLFLFQSASKNNESSSVIFVVLIVIGFLIIAGIGLFKFVEGFYVDFIAKKPLFRHLYLFPKELNANQKRILENDFSFYKRLDVKQQKYFRHRVYTFISHVDFVGKENIKIDDEKKTLVAATAIMLTFGYRDYAINLVDKILIYPTVFYSKLDKNYHKGHFNPGYRAIILSWEDFVHGHKIQDDNLNLGIHEFVHALHLSYLHSKRNNDISAHIFTSSLDALHAYIQSKANLKLQMENSTYFRSYAFKNDFEFTAVIIENFIETPNEFKIHFPNVYKHVKQMLNFNFIGY</sequence>
<dbReference type="Proteomes" id="UP001597467">
    <property type="component" value="Unassembled WGS sequence"/>
</dbReference>
<accession>A0ABW5K751</accession>
<keyword evidence="1" id="KW-1133">Transmembrane helix</keyword>
<evidence type="ECO:0000313" key="2">
    <source>
        <dbReference type="EMBL" id="MFD2543432.1"/>
    </source>
</evidence>
<protein>
    <submittedName>
        <fullName evidence="2">Zinc-dependent peptidase</fullName>
    </submittedName>
</protein>
<name>A0ABW5K751_9FLAO</name>
<dbReference type="CDD" id="cd20170">
    <property type="entry name" value="Peptidase_M90-like"/>
    <property type="match status" value="1"/>
</dbReference>
<dbReference type="InterPro" id="IPR042252">
    <property type="entry name" value="MtfA_N"/>
</dbReference>
<dbReference type="EMBL" id="JBHULM010000011">
    <property type="protein sequence ID" value="MFD2543432.1"/>
    <property type="molecule type" value="Genomic_DNA"/>
</dbReference>
<dbReference type="InterPro" id="IPR010384">
    <property type="entry name" value="MtfA_fam"/>
</dbReference>
<reference evidence="3" key="1">
    <citation type="journal article" date="2019" name="Int. J. Syst. Evol. Microbiol.">
        <title>The Global Catalogue of Microorganisms (GCM) 10K type strain sequencing project: providing services to taxonomists for standard genome sequencing and annotation.</title>
        <authorList>
            <consortium name="The Broad Institute Genomics Platform"/>
            <consortium name="The Broad Institute Genome Sequencing Center for Infectious Disease"/>
            <person name="Wu L."/>
            <person name="Ma J."/>
        </authorList>
    </citation>
    <scope>NUCLEOTIDE SEQUENCE [LARGE SCALE GENOMIC DNA]</scope>
    <source>
        <strain evidence="3">KCTC 42808</strain>
    </source>
</reference>
<keyword evidence="1" id="KW-0472">Membrane</keyword>
<keyword evidence="1" id="KW-0812">Transmembrane</keyword>
<dbReference type="SUPFAM" id="SSF55486">
    <property type="entry name" value="Metalloproteases ('zincins'), catalytic domain"/>
    <property type="match status" value="1"/>
</dbReference>
<gene>
    <name evidence="2" type="ORF">ACFSSB_13960</name>
</gene>
<organism evidence="2 3">
    <name type="scientific">Lacinutrix gracilariae</name>
    <dbReference type="NCBI Taxonomy" id="1747198"/>
    <lineage>
        <taxon>Bacteria</taxon>
        <taxon>Pseudomonadati</taxon>
        <taxon>Bacteroidota</taxon>
        <taxon>Flavobacteriia</taxon>
        <taxon>Flavobacteriales</taxon>
        <taxon>Flavobacteriaceae</taxon>
        <taxon>Lacinutrix</taxon>
    </lineage>
</organism>
<dbReference type="Gene3D" id="1.10.472.150">
    <property type="entry name" value="Glucose-regulated metallo-peptidase M90, N-terminal domain"/>
    <property type="match status" value="1"/>
</dbReference>
<dbReference type="Pfam" id="PF06167">
    <property type="entry name" value="Peptidase_M90"/>
    <property type="match status" value="1"/>
</dbReference>
<proteinExistence type="predicted"/>
<dbReference type="RefSeq" id="WP_379905305.1">
    <property type="nucleotide sequence ID" value="NZ_JBHULM010000011.1"/>
</dbReference>
<keyword evidence="3" id="KW-1185">Reference proteome</keyword>
<dbReference type="PANTHER" id="PTHR30164">
    <property type="entry name" value="MTFA PEPTIDASE"/>
    <property type="match status" value="1"/>
</dbReference>
<dbReference type="PANTHER" id="PTHR30164:SF2">
    <property type="entry name" value="PROTEIN MTFA"/>
    <property type="match status" value="1"/>
</dbReference>
<evidence type="ECO:0000313" key="3">
    <source>
        <dbReference type="Proteomes" id="UP001597467"/>
    </source>
</evidence>
<evidence type="ECO:0000256" key="1">
    <source>
        <dbReference type="SAM" id="Phobius"/>
    </source>
</evidence>
<feature type="transmembrane region" description="Helical" evidence="1">
    <location>
        <begin position="20"/>
        <end position="42"/>
    </location>
</feature>